<evidence type="ECO:0000313" key="6">
    <source>
        <dbReference type="EMBL" id="RZU33512.1"/>
    </source>
</evidence>
<dbReference type="HAMAP" id="MF_00373">
    <property type="entry name" value="Ribosomal_bL28"/>
    <property type="match status" value="1"/>
</dbReference>
<evidence type="ECO:0000256" key="2">
    <source>
        <dbReference type="ARBA" id="ARBA00022980"/>
    </source>
</evidence>
<dbReference type="AlphaFoldDB" id="A0A4Q7Y8T1"/>
<reference evidence="6 7" key="1">
    <citation type="submission" date="2019-02" db="EMBL/GenBank/DDBJ databases">
        <title>Sequencing the genomes of 1000 actinobacteria strains.</title>
        <authorList>
            <person name="Klenk H.-P."/>
        </authorList>
    </citation>
    <scope>NUCLEOTIDE SEQUENCE [LARGE SCALE GENOMIC DNA]</scope>
    <source>
        <strain evidence="6 7">DSM 44509</strain>
    </source>
</reference>
<keyword evidence="3 5" id="KW-0687">Ribonucleoprotein</keyword>
<dbReference type="Gene3D" id="2.30.170.40">
    <property type="entry name" value="Ribosomal protein L28/L24"/>
    <property type="match status" value="1"/>
</dbReference>
<proteinExistence type="inferred from homology"/>
<dbReference type="GO" id="GO:0005840">
    <property type="term" value="C:ribosome"/>
    <property type="evidence" value="ECO:0007669"/>
    <property type="project" value="UniProtKB-KW"/>
</dbReference>
<dbReference type="GO" id="GO:0003735">
    <property type="term" value="F:structural constituent of ribosome"/>
    <property type="evidence" value="ECO:0007669"/>
    <property type="project" value="InterPro"/>
</dbReference>
<name>A0A4Q7Y8T1_9ACTN</name>
<dbReference type="GO" id="GO:1990904">
    <property type="term" value="C:ribonucleoprotein complex"/>
    <property type="evidence" value="ECO:0007669"/>
    <property type="project" value="UniProtKB-KW"/>
</dbReference>
<evidence type="ECO:0000256" key="5">
    <source>
        <dbReference type="HAMAP-Rule" id="MF_00373"/>
    </source>
</evidence>
<sequence>MATYCEVTGRRWPGFGKAVSHSHRRTNRRFDPNLQRKRYFLPGENRWIRLTVSAKGIKTIDARGIEAVVARLRATDPDVRRRLSPGRKN</sequence>
<evidence type="ECO:0000256" key="1">
    <source>
        <dbReference type="ARBA" id="ARBA00008760"/>
    </source>
</evidence>
<dbReference type="Proteomes" id="UP000292507">
    <property type="component" value="Unassembled WGS sequence"/>
</dbReference>
<dbReference type="PANTHER" id="PTHR13528">
    <property type="entry name" value="39S RIBOSOMAL PROTEIN L28, MITOCHONDRIAL"/>
    <property type="match status" value="1"/>
</dbReference>
<organism evidence="6 7">
    <name type="scientific">Blastococcus saxobsidens</name>
    <dbReference type="NCBI Taxonomy" id="138336"/>
    <lineage>
        <taxon>Bacteria</taxon>
        <taxon>Bacillati</taxon>
        <taxon>Actinomycetota</taxon>
        <taxon>Actinomycetes</taxon>
        <taxon>Geodermatophilales</taxon>
        <taxon>Geodermatophilaceae</taxon>
        <taxon>Blastococcus</taxon>
    </lineage>
</organism>
<dbReference type="InterPro" id="IPR034704">
    <property type="entry name" value="Ribosomal_bL28/bL31-like_sf"/>
</dbReference>
<protein>
    <recommendedName>
        <fullName evidence="4 5">Large ribosomal subunit protein bL28</fullName>
    </recommendedName>
</protein>
<dbReference type="InterPro" id="IPR001383">
    <property type="entry name" value="Ribosomal_bL28_bact-type"/>
</dbReference>
<keyword evidence="2 5" id="KW-0689">Ribosomal protein</keyword>
<comment type="caution">
    <text evidence="6">The sequence shown here is derived from an EMBL/GenBank/DDBJ whole genome shotgun (WGS) entry which is preliminary data.</text>
</comment>
<dbReference type="FunFam" id="2.30.170.40:FF:000001">
    <property type="entry name" value="50S ribosomal protein L28"/>
    <property type="match status" value="1"/>
</dbReference>
<gene>
    <name evidence="5" type="primary">rpmB</name>
    <name evidence="6" type="ORF">BKA19_3244</name>
</gene>
<dbReference type="SUPFAM" id="SSF143800">
    <property type="entry name" value="L28p-like"/>
    <property type="match status" value="1"/>
</dbReference>
<dbReference type="GO" id="GO:0006412">
    <property type="term" value="P:translation"/>
    <property type="evidence" value="ECO:0007669"/>
    <property type="project" value="UniProtKB-UniRule"/>
</dbReference>
<dbReference type="EMBL" id="SHKV01000001">
    <property type="protein sequence ID" value="RZU33512.1"/>
    <property type="molecule type" value="Genomic_DNA"/>
</dbReference>
<dbReference type="Pfam" id="PF00830">
    <property type="entry name" value="Ribosomal_L28"/>
    <property type="match status" value="1"/>
</dbReference>
<evidence type="ECO:0000313" key="7">
    <source>
        <dbReference type="Proteomes" id="UP000292507"/>
    </source>
</evidence>
<evidence type="ECO:0000256" key="4">
    <source>
        <dbReference type="ARBA" id="ARBA00035174"/>
    </source>
</evidence>
<dbReference type="RefSeq" id="WP_104526882.1">
    <property type="nucleotide sequence ID" value="NZ_POQT01000002.1"/>
</dbReference>
<accession>A0A4Q7Y8T1</accession>
<dbReference type="InterPro" id="IPR037147">
    <property type="entry name" value="Ribosomal_bL28_sf"/>
</dbReference>
<dbReference type="NCBIfam" id="TIGR00009">
    <property type="entry name" value="L28"/>
    <property type="match status" value="1"/>
</dbReference>
<dbReference type="PANTHER" id="PTHR13528:SF2">
    <property type="entry name" value="LARGE RIBOSOMAL SUBUNIT PROTEIN BL28M"/>
    <property type="match status" value="1"/>
</dbReference>
<dbReference type="OrthoDB" id="9805609at2"/>
<keyword evidence="7" id="KW-1185">Reference proteome</keyword>
<dbReference type="InterPro" id="IPR026569">
    <property type="entry name" value="Ribosomal_bL28"/>
</dbReference>
<evidence type="ECO:0000256" key="3">
    <source>
        <dbReference type="ARBA" id="ARBA00023274"/>
    </source>
</evidence>
<comment type="similarity">
    <text evidence="1 5">Belongs to the bacterial ribosomal protein bL28 family.</text>
</comment>